<evidence type="ECO:0000313" key="3">
    <source>
        <dbReference type="Proteomes" id="UP000545490"/>
    </source>
</evidence>
<dbReference type="AlphaFoldDB" id="A0A7W6FNN1"/>
<sequence length="132" mass="14747">MTIDRRHVSAGSSSSNPKAAERLLEARIPAEAHRHRQAPLLWSGTAAGHAYSTIDRTRGPNNRAENSHLPLRKRQRMMQRFRSPGALQRFTNIFSAVRNLVVPSHPTRSAIAVHLHRLDAFAQRKMATAVTA</sequence>
<proteinExistence type="predicted"/>
<organism evidence="2 3">
    <name type="scientific">Rhizobium fabae</name>
    <dbReference type="NCBI Taxonomy" id="573179"/>
    <lineage>
        <taxon>Bacteria</taxon>
        <taxon>Pseudomonadati</taxon>
        <taxon>Pseudomonadota</taxon>
        <taxon>Alphaproteobacteria</taxon>
        <taxon>Hyphomicrobiales</taxon>
        <taxon>Rhizobiaceae</taxon>
        <taxon>Rhizobium/Agrobacterium group</taxon>
        <taxon>Rhizobium</taxon>
    </lineage>
</organism>
<accession>A0A7W6FNN1</accession>
<name>A0A7W6FNN1_9HYPH</name>
<dbReference type="Proteomes" id="UP000545490">
    <property type="component" value="Unassembled WGS sequence"/>
</dbReference>
<feature type="region of interest" description="Disordered" evidence="1">
    <location>
        <begin position="1"/>
        <end position="20"/>
    </location>
</feature>
<gene>
    <name evidence="2" type="ORF">GGQ65_007048</name>
</gene>
<dbReference type="EMBL" id="JACIDG010000033">
    <property type="protein sequence ID" value="MBB3919701.1"/>
    <property type="molecule type" value="Genomic_DNA"/>
</dbReference>
<protein>
    <submittedName>
        <fullName evidence="2">Transposase-like protein</fullName>
    </submittedName>
</protein>
<comment type="caution">
    <text evidence="2">The sequence shown here is derived from an EMBL/GenBank/DDBJ whole genome shotgun (WGS) entry which is preliminary data.</text>
</comment>
<evidence type="ECO:0000313" key="2">
    <source>
        <dbReference type="EMBL" id="MBB3919701.1"/>
    </source>
</evidence>
<reference evidence="2 3" key="1">
    <citation type="submission" date="2020-08" db="EMBL/GenBank/DDBJ databases">
        <title>Genomic Encyclopedia of Type Strains, Phase IV (KMG-IV): sequencing the most valuable type-strain genomes for metagenomic binning, comparative biology and taxonomic classification.</title>
        <authorList>
            <person name="Goeker M."/>
        </authorList>
    </citation>
    <scope>NUCLEOTIDE SEQUENCE [LARGE SCALE GENOMIC DNA]</scope>
    <source>
        <strain evidence="2 3">DSM 19331</strain>
    </source>
</reference>
<evidence type="ECO:0000256" key="1">
    <source>
        <dbReference type="SAM" id="MobiDB-lite"/>
    </source>
</evidence>